<evidence type="ECO:0000313" key="4">
    <source>
        <dbReference type="EMBL" id="VDI46074.1"/>
    </source>
</evidence>
<keyword evidence="5" id="KW-1185">Reference proteome</keyword>
<dbReference type="SMART" id="SM00209">
    <property type="entry name" value="TSP1"/>
    <property type="match status" value="7"/>
</dbReference>
<dbReference type="Proteomes" id="UP000596742">
    <property type="component" value="Unassembled WGS sequence"/>
</dbReference>
<evidence type="ECO:0000256" key="1">
    <source>
        <dbReference type="ARBA" id="ARBA00022737"/>
    </source>
</evidence>
<keyword evidence="3" id="KW-0812">Transmembrane</keyword>
<dbReference type="InterPro" id="IPR036383">
    <property type="entry name" value="TSP1_rpt_sf"/>
</dbReference>
<dbReference type="PRINTS" id="PR01705">
    <property type="entry name" value="TSP1REPEAT"/>
</dbReference>
<organism evidence="4 5">
    <name type="scientific">Mytilus galloprovincialis</name>
    <name type="common">Mediterranean mussel</name>
    <dbReference type="NCBI Taxonomy" id="29158"/>
    <lineage>
        <taxon>Eukaryota</taxon>
        <taxon>Metazoa</taxon>
        <taxon>Spiralia</taxon>
        <taxon>Lophotrochozoa</taxon>
        <taxon>Mollusca</taxon>
        <taxon>Bivalvia</taxon>
        <taxon>Autobranchia</taxon>
        <taxon>Pteriomorphia</taxon>
        <taxon>Mytilida</taxon>
        <taxon>Mytiloidea</taxon>
        <taxon>Mytilidae</taxon>
        <taxon>Mytilinae</taxon>
        <taxon>Mytilus</taxon>
    </lineage>
</organism>
<evidence type="ECO:0000256" key="2">
    <source>
        <dbReference type="ARBA" id="ARBA00023157"/>
    </source>
</evidence>
<dbReference type="Pfam" id="PF00090">
    <property type="entry name" value="TSP_1"/>
    <property type="match status" value="7"/>
</dbReference>
<dbReference type="FunFam" id="2.20.100.10:FF:000001">
    <property type="entry name" value="semaphorin-5A isoform X1"/>
    <property type="match status" value="2"/>
</dbReference>
<dbReference type="PROSITE" id="PS50092">
    <property type="entry name" value="TSP1"/>
    <property type="match status" value="7"/>
</dbReference>
<accession>A0A8B6FAK5</accession>
<dbReference type="PANTHER" id="PTHR22906">
    <property type="entry name" value="PROPERDIN"/>
    <property type="match status" value="1"/>
</dbReference>
<evidence type="ECO:0000256" key="3">
    <source>
        <dbReference type="SAM" id="Phobius"/>
    </source>
</evidence>
<dbReference type="Gene3D" id="2.20.100.10">
    <property type="entry name" value="Thrombospondin type-1 (TSP1) repeat"/>
    <property type="match status" value="7"/>
</dbReference>
<protein>
    <recommendedName>
        <fullName evidence="6">Hemicentin-1</fullName>
    </recommendedName>
</protein>
<dbReference type="PANTHER" id="PTHR22906:SF21">
    <property type="entry name" value="SEMA DOMAIN-CONTAINING PROTEIN"/>
    <property type="match status" value="1"/>
</dbReference>
<dbReference type="InterPro" id="IPR000884">
    <property type="entry name" value="TSP1_rpt"/>
</dbReference>
<evidence type="ECO:0008006" key="6">
    <source>
        <dbReference type="Google" id="ProtNLM"/>
    </source>
</evidence>
<dbReference type="OrthoDB" id="446173at2759"/>
<name>A0A8B6FAK5_MYTGA</name>
<keyword evidence="3" id="KW-0472">Membrane</keyword>
<dbReference type="InterPro" id="IPR052065">
    <property type="entry name" value="Compl_asym_regulator"/>
</dbReference>
<comment type="caution">
    <text evidence="4">The sequence shown here is derived from an EMBL/GenBank/DDBJ whole genome shotgun (WGS) entry which is preliminary data.</text>
</comment>
<gene>
    <name evidence="4" type="ORF">MGAL_10B087383</name>
</gene>
<sequence>MSKVKEFRRETEIHDLKIIGNNNADNLPNGGLWNEGSDWHQNEISINIIDETGKKLHHEEIQLCVSGEESNHASLEINETKFENEPHDYEIVAPTSINGKAEGTDFYRQSSLSLKLQETTYNYTIDSGITLATDSEDIEVEETEFRKEVITHKKRVVNSYAGNHDEIHFIESIPIKENELEVSTSRHKNGFVSESSLDKTDISNTDNETMWSKFMQKFKSDSPETKYKIDENVASEPDETKTPITWKRKLVYGLLFVGVAILAVILIVIAVSTSSNNDHTEPGWVLNNNTGGFGEKYIGCIVLALNSGSIKVSFTVYCVDISESDMLNQSVKYIKDNILRSGNQMLGKFQILLDSFEIIQVSTIHLHETPELQELFTSATTSSKVTTKPHTTADKLSTFTSKPFTSQNVTTSSLPDTSTTSLTVTALSGSTSSKVSPTSKLISHPEETLSVITRTLTTTKSITSSVTPSQSSNVQSSLTLIETTEDVQQTVSSIKSSTIGATVVSNGTTTHENDMITSEEITTQSVVSLAASGGTVPALVQTTEPSNQVDGNWGSWSFWAGCAETCGTSLRQRTRLCNDPKPINGGPPCNGNSTEYKPCVLENCPVDGMWTQWSPWSACNVTCGGGLRHTQRTCTNPAPKYGGDKCAGEDTMFDSCSEISCPIDGTWSEWSLWSNCDVTCGNGSLSRSRSCLRLDFEGEKCEGNTTDIGICENPPCPIDGNWSTWLTWGECSLTCGDGGSRQRNRTCSDPVPMFGGNECDGDGLTTGPCQDNPCPVNGDWGHWIPWEKCSKTCGSGTKSRTRECSDPLPQHGGNFCDGFPKEYTGCEEQKCQGYWSPWGTWDACSVTCGEGVSFKRRICFGQSVNDDEQVICIGDEIENKTCQNDPCPVNGGWSNWNDWNKCSLPCGGGVQRRNRSCNDPLPQHGGELCDGNETEHLQCNDQHCPGGSCTDATAYLYEKAISISCIITGMLNPMPIIITRNKQNIAAINEHREVQYLLPSTDFSLVITQAEHINLSLVFGNVTCKDDGLYEVHVNSTAFDGVNITGSLMAIDKPTVPVFYVNPIQFAGLPYRQSDYEHQCSGNIGKPTGELIIEMKLNNSDFSIVSPADLVIVQNSSYTKDCSNFQIMIFAMNFTSDMNEAVIRCRVQNDFILGGEIIGSEVDLSTFSKDTCYDVYVHLHNAATIMCTLNRTKEYEEIMIVKIKDGVSMNIAEISENGDITYFQDHLNIKIRVISSFVIFIDVLNTTCADEGDYVLHISNGTTVTAMLTGSLQSISEPLIVFVP</sequence>
<keyword evidence="1" id="KW-0677">Repeat</keyword>
<proteinExistence type="predicted"/>
<keyword evidence="3" id="KW-1133">Transmembrane helix</keyword>
<evidence type="ECO:0000313" key="5">
    <source>
        <dbReference type="Proteomes" id="UP000596742"/>
    </source>
</evidence>
<dbReference type="SUPFAM" id="SSF82895">
    <property type="entry name" value="TSP-1 type 1 repeat"/>
    <property type="match status" value="7"/>
</dbReference>
<keyword evidence="2" id="KW-1015">Disulfide bond</keyword>
<reference evidence="4" key="1">
    <citation type="submission" date="2018-11" db="EMBL/GenBank/DDBJ databases">
        <authorList>
            <person name="Alioto T."/>
            <person name="Alioto T."/>
        </authorList>
    </citation>
    <scope>NUCLEOTIDE SEQUENCE</scope>
</reference>
<dbReference type="EMBL" id="UYJE01006449">
    <property type="protein sequence ID" value="VDI46074.1"/>
    <property type="molecule type" value="Genomic_DNA"/>
</dbReference>
<feature type="transmembrane region" description="Helical" evidence="3">
    <location>
        <begin position="250"/>
        <end position="271"/>
    </location>
</feature>
<dbReference type="FunFam" id="2.20.100.10:FF:000007">
    <property type="entry name" value="Thrombospondin 1"/>
    <property type="match status" value="3"/>
</dbReference>